<evidence type="ECO:0008006" key="2">
    <source>
        <dbReference type="Google" id="ProtNLM"/>
    </source>
</evidence>
<dbReference type="Pfam" id="PF14196">
    <property type="entry name" value="ATC_hydrolase"/>
    <property type="match status" value="1"/>
</dbReference>
<dbReference type="AlphaFoldDB" id="A0A381P1E0"/>
<organism evidence="1">
    <name type="scientific">marine metagenome</name>
    <dbReference type="NCBI Taxonomy" id="408172"/>
    <lineage>
        <taxon>unclassified sequences</taxon>
        <taxon>metagenomes</taxon>
        <taxon>ecological metagenomes</taxon>
    </lineage>
</organism>
<reference evidence="1" key="1">
    <citation type="submission" date="2018-05" db="EMBL/GenBank/DDBJ databases">
        <authorList>
            <person name="Lanie J.A."/>
            <person name="Ng W.-L."/>
            <person name="Kazmierczak K.M."/>
            <person name="Andrzejewski T.M."/>
            <person name="Davidsen T.M."/>
            <person name="Wayne K.J."/>
            <person name="Tettelin H."/>
            <person name="Glass J.I."/>
            <person name="Rusch D."/>
            <person name="Podicherti R."/>
            <person name="Tsui H.-C.T."/>
            <person name="Winkler M.E."/>
        </authorList>
    </citation>
    <scope>NUCLEOTIDE SEQUENCE</scope>
</reference>
<name>A0A381P1E0_9ZZZZ</name>
<proteinExistence type="predicted"/>
<dbReference type="InterPro" id="IPR026002">
    <property type="entry name" value="ATC_hydrolase-like"/>
</dbReference>
<protein>
    <recommendedName>
        <fullName evidence="2">2-amino-thiazoline-4-carboxylic acid hydrolase</fullName>
    </recommendedName>
</protein>
<dbReference type="EMBL" id="UINC01000762">
    <property type="protein sequence ID" value="SUZ60746.1"/>
    <property type="molecule type" value="Genomic_DNA"/>
</dbReference>
<sequence length="165" mass="18487">MGDIPTLTKRRLQAAVIKPIYEEMVTELGDEKAQSILGNAIRKAAIEEASEFAGKAPDGTTSLRSFIDLFELWTAGGALEIEVHEESEARFSFDVTRCQYAETYREMGIGQIGHLLSCNRDASFCEGYDPNIKLDRQQTIMNGADRCTFRYRYENPSASKSSNQD</sequence>
<gene>
    <name evidence="1" type="ORF">METZ01_LOCUS13600</name>
</gene>
<accession>A0A381P1E0</accession>
<evidence type="ECO:0000313" key="1">
    <source>
        <dbReference type="EMBL" id="SUZ60746.1"/>
    </source>
</evidence>